<name>A0A679KHJ8_9HYPH</name>
<protein>
    <submittedName>
        <fullName evidence="2">Uncharacterized protein</fullName>
    </submittedName>
</protein>
<organism evidence="2">
    <name type="scientific">Methylobacterium bullatum</name>
    <dbReference type="NCBI Taxonomy" id="570505"/>
    <lineage>
        <taxon>Bacteria</taxon>
        <taxon>Pseudomonadati</taxon>
        <taxon>Pseudomonadota</taxon>
        <taxon>Alphaproteobacteria</taxon>
        <taxon>Hyphomicrobiales</taxon>
        <taxon>Methylobacteriaceae</taxon>
        <taxon>Methylobacterium</taxon>
    </lineage>
</organism>
<feature type="region of interest" description="Disordered" evidence="1">
    <location>
        <begin position="24"/>
        <end position="55"/>
    </location>
</feature>
<evidence type="ECO:0000256" key="1">
    <source>
        <dbReference type="SAM" id="MobiDB-lite"/>
    </source>
</evidence>
<evidence type="ECO:0000313" key="2">
    <source>
        <dbReference type="EMBL" id="CAA2145088.1"/>
    </source>
</evidence>
<accession>A0A679KHJ8</accession>
<reference evidence="2" key="1">
    <citation type="submission" date="2019-12" db="EMBL/GenBank/DDBJ databases">
        <authorList>
            <person name="Cremers G."/>
        </authorList>
    </citation>
    <scope>NUCLEOTIDE SEQUENCE</scope>
    <source>
        <strain evidence="2">Mbul2</strain>
    </source>
</reference>
<dbReference type="EMBL" id="LR743511">
    <property type="protein sequence ID" value="CAA2145088.1"/>
    <property type="molecule type" value="Genomic_DNA"/>
</dbReference>
<feature type="compositionally biased region" description="Basic and acidic residues" evidence="1">
    <location>
        <begin position="35"/>
        <end position="53"/>
    </location>
</feature>
<sequence length="126" mass="14253">MLASLAKAGLTSDAAAIDNTYGNARRSARGGKWGENADHRPVSRWSNDQDPRPHRCAQLSRVKGIALDIPGKRQIRHDKCRYRKRWRVKANFCRLKDFRRLGIPYDELARNYTSAVALAAAIAFQC</sequence>
<dbReference type="AlphaFoldDB" id="A0A679KHJ8"/>
<gene>
    <name evidence="2" type="ORF">MBLL_04209</name>
</gene>
<proteinExistence type="predicted"/>